<dbReference type="SMART" id="SM00060">
    <property type="entry name" value="FN3"/>
    <property type="match status" value="1"/>
</dbReference>
<sequence length="944" mass="101079">IRNGDIMPTIIGFTFQDGNGTSMVENDNCSVDVLRQERSGGAILIYEAYPAIMYNRFINNGGQADGGNDPLAVTNGGAISHYDTEDVEFDEDRNSSNQNPNSTRIVPTTMNIQNNYFEGNSSGDGKNFYSNGYEGSIDVSYSYFEDIDCSSNSVNEYVLKSRNGQAEYIQNEISGNCIEGNSFYVSIEGDNNNQGSESAPLKTIGHALSLVRDDENTTTYIYVREGVYSPSTTGEQFPIVLPDNVHLIGEEMENSILDAEADANNERRVIIIEECNNVRVANMTITGGFSEGAGCIGGGGILITYPDTDPGGPMTTSTPVLENLIITENHSLNGGGVSIFRQSGPTLTNVIVSDNTATGFGGGIFSFFSNTTMTDVAVSGNETFEYEGGGIVMAASGGTITNATITDNTSGMNGGGVFITGAFTLGGTEVSNLSEWTMTNVSISGNTAAWNGGAMALWDGAVFSLTNVTITGNTAGVNGGAMALWDGTVSSLTNVTISGNTAGGYGGAFYASNSNPTLTDVTITGNTAESEGGGMYLYLSDPTLTHSTISNNTASQGGGMSLDQSNATLTHVTLSNNICVLSNYSYYYSTWGGGMYLYLSDPTLTHVTISGNTGGDYGGGMSLTTSNPILTHVTISGNTADYGGGIELYDNSDATLINSIIWDNSPESILIWDSNTDAAITTYSDIEGGWEGEGNINADPLFTEADNGDYTLQSNSPCIDTGTADIDGDGEEDITDYFGLAPDMGAFEFVIAGPTGLQFTIEDTSVTLTWDPITDDNLTLMFYKVDRSTDSLFTTDLVANIAHENFFIDNDLEWDTEYYYRVTAFFGFWSGYSDVISVILNWMYISDSDGIPTSYKIHQNYPNPFNPVTTLRYDLPEDAVVNITIYDMMGRQVRTLVSSQQTVGYKSVLWNATNDAGSPVSAGLYFYMIQAGEFRQTRKMVLVK</sequence>
<dbReference type="SUPFAM" id="SSF49265">
    <property type="entry name" value="Fibronectin type III"/>
    <property type="match status" value="1"/>
</dbReference>
<dbReference type="InterPro" id="IPR013783">
    <property type="entry name" value="Ig-like_fold"/>
</dbReference>
<dbReference type="CDD" id="cd00063">
    <property type="entry name" value="FN3"/>
    <property type="match status" value="1"/>
</dbReference>
<gene>
    <name evidence="2" type="ORF">METZ01_LOCUS104535</name>
</gene>
<dbReference type="Pfam" id="PF00041">
    <property type="entry name" value="fn3"/>
    <property type="match status" value="1"/>
</dbReference>
<reference evidence="2" key="1">
    <citation type="submission" date="2018-05" db="EMBL/GenBank/DDBJ databases">
        <authorList>
            <person name="Lanie J.A."/>
            <person name="Ng W.-L."/>
            <person name="Kazmierczak K.M."/>
            <person name="Andrzejewski T.M."/>
            <person name="Davidsen T.M."/>
            <person name="Wayne K.J."/>
            <person name="Tettelin H."/>
            <person name="Glass J.I."/>
            <person name="Rusch D."/>
            <person name="Podicherti R."/>
            <person name="Tsui H.-C.T."/>
            <person name="Winkler M.E."/>
        </authorList>
    </citation>
    <scope>NUCLEOTIDE SEQUENCE</scope>
</reference>
<dbReference type="SMART" id="SM00710">
    <property type="entry name" value="PbH1"/>
    <property type="match status" value="13"/>
</dbReference>
<feature type="non-terminal residue" evidence="2">
    <location>
        <position position="1"/>
    </location>
</feature>
<dbReference type="InterPro" id="IPR026444">
    <property type="entry name" value="Secre_tail"/>
</dbReference>
<name>A0A381WHA9_9ZZZZ</name>
<protein>
    <recommendedName>
        <fullName evidence="1">Fibronectin type-III domain-containing protein</fullName>
    </recommendedName>
</protein>
<dbReference type="InterPro" id="IPR011050">
    <property type="entry name" value="Pectin_lyase_fold/virulence"/>
</dbReference>
<dbReference type="PANTHER" id="PTHR11319:SF35">
    <property type="entry name" value="OUTER MEMBRANE PROTEIN PMPC-RELATED"/>
    <property type="match status" value="1"/>
</dbReference>
<dbReference type="InterPro" id="IPR011459">
    <property type="entry name" value="DUF1565"/>
</dbReference>
<accession>A0A381WHA9</accession>
<dbReference type="Gene3D" id="2.160.20.10">
    <property type="entry name" value="Single-stranded right-handed beta-helix, Pectin lyase-like"/>
    <property type="match status" value="2"/>
</dbReference>
<dbReference type="Pfam" id="PF07602">
    <property type="entry name" value="DUF1565"/>
    <property type="match status" value="1"/>
</dbReference>
<dbReference type="NCBIfam" id="TIGR04183">
    <property type="entry name" value="Por_Secre_tail"/>
    <property type="match status" value="1"/>
</dbReference>
<dbReference type="NCBIfam" id="TIGR03804">
    <property type="entry name" value="para_beta_helix"/>
    <property type="match status" value="1"/>
</dbReference>
<dbReference type="PANTHER" id="PTHR11319">
    <property type="entry name" value="G PROTEIN-COUPLED RECEPTOR-RELATED"/>
    <property type="match status" value="1"/>
</dbReference>
<proteinExistence type="predicted"/>
<dbReference type="Gene3D" id="2.60.40.4070">
    <property type="match status" value="1"/>
</dbReference>
<organism evidence="2">
    <name type="scientific">marine metagenome</name>
    <dbReference type="NCBI Taxonomy" id="408172"/>
    <lineage>
        <taxon>unclassified sequences</taxon>
        <taxon>metagenomes</taxon>
        <taxon>ecological metagenomes</taxon>
    </lineage>
</organism>
<feature type="domain" description="Fibronectin type-III" evidence="1">
    <location>
        <begin position="753"/>
        <end position="848"/>
    </location>
</feature>
<dbReference type="Gene3D" id="2.60.40.10">
    <property type="entry name" value="Immunoglobulins"/>
    <property type="match status" value="1"/>
</dbReference>
<dbReference type="AlphaFoldDB" id="A0A381WHA9"/>
<dbReference type="InterPro" id="IPR012334">
    <property type="entry name" value="Pectin_lyas_fold"/>
</dbReference>
<dbReference type="EMBL" id="UINC01011757">
    <property type="protein sequence ID" value="SVA51681.1"/>
    <property type="molecule type" value="Genomic_DNA"/>
</dbReference>
<dbReference type="SUPFAM" id="SSF51126">
    <property type="entry name" value="Pectin lyase-like"/>
    <property type="match status" value="2"/>
</dbReference>
<evidence type="ECO:0000259" key="1">
    <source>
        <dbReference type="PROSITE" id="PS50853"/>
    </source>
</evidence>
<dbReference type="InterPro" id="IPR036116">
    <property type="entry name" value="FN3_sf"/>
</dbReference>
<dbReference type="PROSITE" id="PS50853">
    <property type="entry name" value="FN3"/>
    <property type="match status" value="1"/>
</dbReference>
<dbReference type="InterPro" id="IPR006626">
    <property type="entry name" value="PbH1"/>
</dbReference>
<evidence type="ECO:0000313" key="2">
    <source>
        <dbReference type="EMBL" id="SVA51681.1"/>
    </source>
</evidence>
<dbReference type="InterPro" id="IPR003961">
    <property type="entry name" value="FN3_dom"/>
</dbReference>
<dbReference type="Pfam" id="PF13860">
    <property type="entry name" value="FlgD_ig"/>
    <property type="match status" value="1"/>
</dbReference>
<dbReference type="InterPro" id="IPR025965">
    <property type="entry name" value="FlgD/Vpr_Ig-like"/>
</dbReference>
<dbReference type="InterPro" id="IPR022441">
    <property type="entry name" value="Para_beta_helix_rpt-2"/>
</dbReference>